<evidence type="ECO:0000313" key="3">
    <source>
        <dbReference type="Proteomes" id="UP000823769"/>
    </source>
</evidence>
<dbReference type="GO" id="GO:0005829">
    <property type="term" value="C:cytosol"/>
    <property type="evidence" value="ECO:0007669"/>
    <property type="project" value="TreeGrafter"/>
</dbReference>
<dbReference type="Pfam" id="PF03070">
    <property type="entry name" value="TENA_THI-4"/>
    <property type="match status" value="1"/>
</dbReference>
<dbReference type="InterPro" id="IPR004305">
    <property type="entry name" value="Thiaminase-2/PQQC"/>
</dbReference>
<feature type="domain" description="Thiaminase-2/PQQC" evidence="1">
    <location>
        <begin position="11"/>
        <end position="211"/>
    </location>
</feature>
<dbReference type="CDD" id="cd19365">
    <property type="entry name" value="TenA_C-like"/>
    <property type="match status" value="1"/>
</dbReference>
<dbReference type="Proteomes" id="UP000823769">
    <property type="component" value="Unassembled WGS sequence"/>
</dbReference>
<dbReference type="Gene3D" id="1.20.910.10">
    <property type="entry name" value="Heme oxygenase-like"/>
    <property type="match status" value="1"/>
</dbReference>
<reference evidence="2" key="2">
    <citation type="journal article" date="2021" name="PeerJ">
        <title>Extensive microbial diversity within the chicken gut microbiome revealed by metagenomics and culture.</title>
        <authorList>
            <person name="Gilroy R."/>
            <person name="Ravi A."/>
            <person name="Getino M."/>
            <person name="Pursley I."/>
            <person name="Horton D.L."/>
            <person name="Alikhan N.F."/>
            <person name="Baker D."/>
            <person name="Gharbi K."/>
            <person name="Hall N."/>
            <person name="Watson M."/>
            <person name="Adriaenssens E.M."/>
            <person name="Foster-Nyarko E."/>
            <person name="Jarju S."/>
            <person name="Secka A."/>
            <person name="Antonio M."/>
            <person name="Oren A."/>
            <person name="Chaudhuri R.R."/>
            <person name="La Ragione R."/>
            <person name="Hildebrand F."/>
            <person name="Pallen M.J."/>
        </authorList>
    </citation>
    <scope>NUCLEOTIDE SEQUENCE</scope>
    <source>
        <strain evidence="2">B3-1481</strain>
    </source>
</reference>
<gene>
    <name evidence="2" type="ORF">IAB76_00985</name>
</gene>
<organism evidence="2 3">
    <name type="scientific">Candidatus Cryptobacteroides avistercoris</name>
    <dbReference type="NCBI Taxonomy" id="2840758"/>
    <lineage>
        <taxon>Bacteria</taxon>
        <taxon>Pseudomonadati</taxon>
        <taxon>Bacteroidota</taxon>
        <taxon>Bacteroidia</taxon>
        <taxon>Bacteroidales</taxon>
        <taxon>Candidatus Cryptobacteroides</taxon>
    </lineage>
</organism>
<reference evidence="2" key="1">
    <citation type="submission" date="2020-10" db="EMBL/GenBank/DDBJ databases">
        <authorList>
            <person name="Gilroy R."/>
        </authorList>
    </citation>
    <scope>NUCLEOTIDE SEQUENCE</scope>
    <source>
        <strain evidence="2">B3-1481</strain>
    </source>
</reference>
<sequence>MENWSEHIWKAGEFLYSRILRHPFIKELADGSLAPDKFARYLAQDELYLPRYCSLMHRLADLLPDEGDRFFMHEFADAGGESEQAMHRLLMERFSVDTAAAPSEVTEAYCTWMESAVASGNVAVATAAMLPCSWVYNNVGEYVRSTARLEGNPYREWIEEYGDEAYGCSVMRMVAIADSLAAVSGAADVERMGKAFLEALGLEFAFWDYGYSGVVRNTIGKTST</sequence>
<accession>A0A9D9NN88</accession>
<dbReference type="AlphaFoldDB" id="A0A9D9NN88"/>
<protein>
    <submittedName>
        <fullName evidence="2">TenA family protein</fullName>
    </submittedName>
</protein>
<dbReference type="PANTHER" id="PTHR43198">
    <property type="entry name" value="BIFUNCTIONAL TH2 PROTEIN"/>
    <property type="match status" value="1"/>
</dbReference>
<dbReference type="SUPFAM" id="SSF48613">
    <property type="entry name" value="Heme oxygenase-like"/>
    <property type="match status" value="1"/>
</dbReference>
<dbReference type="EMBL" id="JADILW010000016">
    <property type="protein sequence ID" value="MBO8479675.1"/>
    <property type="molecule type" value="Genomic_DNA"/>
</dbReference>
<comment type="caution">
    <text evidence="2">The sequence shown here is derived from an EMBL/GenBank/DDBJ whole genome shotgun (WGS) entry which is preliminary data.</text>
</comment>
<evidence type="ECO:0000313" key="2">
    <source>
        <dbReference type="EMBL" id="MBO8479675.1"/>
    </source>
</evidence>
<name>A0A9D9NN88_9BACT</name>
<proteinExistence type="predicted"/>
<dbReference type="PANTHER" id="PTHR43198:SF2">
    <property type="entry name" value="SI:CH1073-67J19.1-RELATED"/>
    <property type="match status" value="1"/>
</dbReference>
<dbReference type="InterPro" id="IPR050967">
    <property type="entry name" value="Thiamine_Salvage_TenA"/>
</dbReference>
<evidence type="ECO:0000259" key="1">
    <source>
        <dbReference type="Pfam" id="PF03070"/>
    </source>
</evidence>
<dbReference type="InterPro" id="IPR016084">
    <property type="entry name" value="Haem_Oase-like_multi-hlx"/>
</dbReference>